<evidence type="ECO:0000256" key="1">
    <source>
        <dbReference type="ARBA" id="ARBA00010491"/>
    </source>
</evidence>
<dbReference type="GO" id="GO:0043171">
    <property type="term" value="P:peptide catabolic process"/>
    <property type="evidence" value="ECO:0007669"/>
    <property type="project" value="UniProtKB-UniRule"/>
</dbReference>
<evidence type="ECO:0000313" key="8">
    <source>
        <dbReference type="Proteomes" id="UP000050378"/>
    </source>
</evidence>
<proteinExistence type="inferred from homology"/>
<dbReference type="GO" id="GO:0006508">
    <property type="term" value="P:proteolysis"/>
    <property type="evidence" value="ECO:0007669"/>
    <property type="project" value="UniProtKB-KW"/>
</dbReference>
<reference evidence="7 8" key="1">
    <citation type="submission" date="2015-09" db="EMBL/GenBank/DDBJ databases">
        <title>Draft Genome Sequence of Pseudoalteromonas lipolytica UCD-48B.</title>
        <authorList>
            <person name="Krusor M."/>
            <person name="Coil D.A."/>
            <person name="Lang J.M."/>
            <person name="Eisen J.A."/>
            <person name="Alexiev A."/>
        </authorList>
    </citation>
    <scope>NUCLEOTIDE SEQUENCE [LARGE SCALE GENOMIC DNA]</scope>
    <source>
        <strain evidence="7 8">UCD-48B</strain>
    </source>
</reference>
<keyword evidence="3 6" id="KW-0645">Protease</keyword>
<comment type="function">
    <text evidence="6">Catalyzes the removal of dipeptides from the N-terminus of oligopeptides.</text>
</comment>
<dbReference type="STRING" id="570156.AOG27_09375"/>
<evidence type="ECO:0000256" key="4">
    <source>
        <dbReference type="ARBA" id="ARBA00022729"/>
    </source>
</evidence>
<comment type="caution">
    <text evidence="7">The sequence shown here is derived from an EMBL/GenBank/DDBJ whole genome shotgun (WGS) entry which is preliminary data.</text>
</comment>
<dbReference type="EC" id="3.4.14.-" evidence="6"/>
<feature type="chain" id="PRO_5023154068" description="Dipeptidyl-peptidase" evidence="6">
    <location>
        <begin position="25"/>
        <end position="748"/>
    </location>
</feature>
<dbReference type="Gene3D" id="2.40.10.10">
    <property type="entry name" value="Trypsin-like serine proteases"/>
    <property type="match status" value="1"/>
</dbReference>
<feature type="signal peptide" evidence="6">
    <location>
        <begin position="1"/>
        <end position="24"/>
    </location>
</feature>
<name>A0A0P7D5G1_9GAMM</name>
<dbReference type="PANTHER" id="PTHR38469">
    <property type="entry name" value="PERIPLASMIC PEPTIDASE SUBFAMILY S1B"/>
    <property type="match status" value="1"/>
</dbReference>
<accession>A0A0P7D5G1</accession>
<comment type="similarity">
    <text evidence="1 6">Belongs to the peptidase S46 family.</text>
</comment>
<protein>
    <recommendedName>
        <fullName evidence="6">Dipeptidyl-peptidase</fullName>
        <ecNumber evidence="6">3.4.14.-</ecNumber>
    </recommendedName>
</protein>
<dbReference type="PANTHER" id="PTHR38469:SF1">
    <property type="entry name" value="PERIPLASMIC PEPTIDASE SUBFAMILY S1B"/>
    <property type="match status" value="1"/>
</dbReference>
<keyword evidence="5 6" id="KW-0378">Hydrolase</keyword>
<evidence type="ECO:0000256" key="6">
    <source>
        <dbReference type="RuleBase" id="RU366067"/>
    </source>
</evidence>
<dbReference type="EMBL" id="LJTC01000005">
    <property type="protein sequence ID" value="KPM83843.1"/>
    <property type="molecule type" value="Genomic_DNA"/>
</dbReference>
<dbReference type="SUPFAM" id="SSF50494">
    <property type="entry name" value="Trypsin-like serine proteases"/>
    <property type="match status" value="1"/>
</dbReference>
<gene>
    <name evidence="7" type="ORF">AOG27_09375</name>
</gene>
<dbReference type="InterPro" id="IPR043504">
    <property type="entry name" value="Peptidase_S1_PA_chymotrypsin"/>
</dbReference>
<dbReference type="Pfam" id="PF10459">
    <property type="entry name" value="Peptidase_S46"/>
    <property type="match status" value="1"/>
</dbReference>
<keyword evidence="6" id="KW-0720">Serine protease</keyword>
<dbReference type="OrthoDB" id="9805367at2"/>
<dbReference type="FunFam" id="2.40.10.10:FF:000102">
    <property type="entry name" value="Dipeptidyl-peptidase 7"/>
    <property type="match status" value="1"/>
</dbReference>
<evidence type="ECO:0000256" key="2">
    <source>
        <dbReference type="ARBA" id="ARBA00022438"/>
    </source>
</evidence>
<organism evidence="7 8">
    <name type="scientific">Pseudoalteromonas lipolytica</name>
    <dbReference type="NCBI Taxonomy" id="570156"/>
    <lineage>
        <taxon>Bacteria</taxon>
        <taxon>Pseudomonadati</taxon>
        <taxon>Pseudomonadota</taxon>
        <taxon>Gammaproteobacteria</taxon>
        <taxon>Alteromonadales</taxon>
        <taxon>Pseudoalteromonadaceae</taxon>
        <taxon>Pseudoalteromonas</taxon>
    </lineage>
</organism>
<dbReference type="PATRIC" id="fig|570156.3.peg.2944"/>
<dbReference type="InterPro" id="IPR009003">
    <property type="entry name" value="Peptidase_S1_PA"/>
</dbReference>
<dbReference type="GO" id="GO:0070009">
    <property type="term" value="F:serine-type aminopeptidase activity"/>
    <property type="evidence" value="ECO:0007669"/>
    <property type="project" value="UniProtKB-UniRule"/>
</dbReference>
<dbReference type="AlphaFoldDB" id="A0A0P7D5G1"/>
<dbReference type="InterPro" id="IPR019500">
    <property type="entry name" value="Pep_S46"/>
</dbReference>
<evidence type="ECO:0000256" key="5">
    <source>
        <dbReference type="ARBA" id="ARBA00022801"/>
    </source>
</evidence>
<dbReference type="Proteomes" id="UP000050378">
    <property type="component" value="Unassembled WGS sequence"/>
</dbReference>
<dbReference type="GO" id="GO:0008239">
    <property type="term" value="F:dipeptidyl-peptidase activity"/>
    <property type="evidence" value="ECO:0007669"/>
    <property type="project" value="UniProtKB-UniRule"/>
</dbReference>
<evidence type="ECO:0000256" key="3">
    <source>
        <dbReference type="ARBA" id="ARBA00022670"/>
    </source>
</evidence>
<evidence type="ECO:0000313" key="7">
    <source>
        <dbReference type="EMBL" id="KPM83843.1"/>
    </source>
</evidence>
<keyword evidence="4 6" id="KW-0732">Signal</keyword>
<dbReference type="RefSeq" id="WP_054552758.1">
    <property type="nucleotide sequence ID" value="NZ_LJTC01000005.1"/>
</dbReference>
<sequence length="748" mass="82971">MIKKNIITTSLALMGVVAVGSAHADEGQWQPHQLKQLQSEFDRVGIELPASQVADLNQYPLNAVVGLGYCSASFVSPKGLAVTNHHCAYGAIQNNSTPENNLIEKGFLAADLSKELPAGPQERLYVTEQVDDVTERVLGNLPAELHGKARYEAIQANRKALISECESDPNYRCTVRDFHHGLEYFMIKQLMIKDVRLVYAPAEALGNFGGDIDNFEYPRHTADFTFVRGYVGKDGKPADYSEDNVPYEPKSFLKVNASGVSLGDGVLVAGYPGRTSRYKLADEVNYSASWYYPTLLNTYNMTLDVIAKQSEGDEQAQVKYASRVKSTNNRLKKLEGLQDGFKVTDIPGIKAAQEQEYLAWFAQSAERKAYADSYHALKSLLVEAHAQQQSHFYFDYAKRADLLSTAIRLYRLAKESEKPNAEREMGYQERDLPMLKARLERLQKQFTPEVDKALWLSYLGNYLAQDKAAQVAALNDGLGITDTTTQAELDAIIASFYANTELTDVEARVNWIGKSVAEFEASNDPFIKLAVALYDTNMTQEADEKEMAGRLAEIRPQYMQAVIAFNNAKGKPVYPDANGTLRVSYAQVDGYPAADAVYKTPFTSLRGLVAKHTGEKPFVVTDKVLEAYKKQAFGAYYRGDLGLPGVSCSLFSFGCEPQAAKPLEVNSVPVNFLSSADTTGGNSGSPVMNGKGELVGLNFDSTYESITKDWYFNAKITRAIHVDIRYMLWLMEEVDNAGYLLDEMTLVK</sequence>
<keyword evidence="2 6" id="KW-0031">Aminopeptidase</keyword>